<sequence length="58" mass="6624">VYCICNREVFSQRTVACDNSKCPIEWFHYQCAGLDEDLIGSWFCDKYKVKGLDNGPAS</sequence>
<dbReference type="PANTHER" id="PTHR10333:SF42">
    <property type="entry name" value="INHIBITOR OF GROWTH PROTEIN 5"/>
    <property type="match status" value="1"/>
</dbReference>
<keyword evidence="7" id="KW-0539">Nucleus</keyword>
<comment type="similarity">
    <text evidence="2">Belongs to the ING family.</text>
</comment>
<dbReference type="InterPro" id="IPR011011">
    <property type="entry name" value="Znf_FYVE_PHD"/>
</dbReference>
<evidence type="ECO:0000256" key="1">
    <source>
        <dbReference type="ARBA" id="ARBA00004123"/>
    </source>
</evidence>
<dbReference type="SUPFAM" id="SSF57903">
    <property type="entry name" value="FYVE/PHD zinc finger"/>
    <property type="match status" value="1"/>
</dbReference>
<accession>A0AAV0ASB6</accession>
<dbReference type="GO" id="GO:0006355">
    <property type="term" value="P:regulation of DNA-templated transcription"/>
    <property type="evidence" value="ECO:0007669"/>
    <property type="project" value="TreeGrafter"/>
</dbReference>
<gene>
    <name evidence="9" type="ORF">PPACK8108_LOCUS6150</name>
</gene>
<evidence type="ECO:0000256" key="2">
    <source>
        <dbReference type="ARBA" id="ARBA00010210"/>
    </source>
</evidence>
<dbReference type="GO" id="GO:0008270">
    <property type="term" value="F:zinc ion binding"/>
    <property type="evidence" value="ECO:0007669"/>
    <property type="project" value="UniProtKB-KW"/>
</dbReference>
<feature type="domain" description="Zinc finger PHD-type" evidence="8">
    <location>
        <begin position="2"/>
        <end position="48"/>
    </location>
</feature>
<dbReference type="SMART" id="SM00249">
    <property type="entry name" value="PHD"/>
    <property type="match status" value="1"/>
</dbReference>
<evidence type="ECO:0000256" key="4">
    <source>
        <dbReference type="ARBA" id="ARBA00022771"/>
    </source>
</evidence>
<dbReference type="EMBL" id="CALTRL010001177">
    <property type="protein sequence ID" value="CAH7671376.1"/>
    <property type="molecule type" value="Genomic_DNA"/>
</dbReference>
<dbReference type="GO" id="GO:0000785">
    <property type="term" value="C:chromatin"/>
    <property type="evidence" value="ECO:0007669"/>
    <property type="project" value="UniProtKB-ARBA"/>
</dbReference>
<dbReference type="InterPro" id="IPR013083">
    <property type="entry name" value="Znf_RING/FYVE/PHD"/>
</dbReference>
<keyword evidence="3" id="KW-0479">Metal-binding</keyword>
<name>A0AAV0ASB6_PHAPC</name>
<dbReference type="GO" id="GO:0005634">
    <property type="term" value="C:nucleus"/>
    <property type="evidence" value="ECO:0007669"/>
    <property type="project" value="UniProtKB-SubCell"/>
</dbReference>
<keyword evidence="6" id="KW-0156">Chromatin regulator</keyword>
<dbReference type="Gene3D" id="3.30.40.10">
    <property type="entry name" value="Zinc/RING finger domain, C3HC4 (zinc finger)"/>
    <property type="match status" value="1"/>
</dbReference>
<reference evidence="9" key="1">
    <citation type="submission" date="2022-06" db="EMBL/GenBank/DDBJ databases">
        <authorList>
            <consortium name="SYNGENTA / RWTH Aachen University"/>
        </authorList>
    </citation>
    <scope>NUCLEOTIDE SEQUENCE</scope>
</reference>
<evidence type="ECO:0000256" key="3">
    <source>
        <dbReference type="ARBA" id="ARBA00022723"/>
    </source>
</evidence>
<keyword evidence="4" id="KW-0863">Zinc-finger</keyword>
<evidence type="ECO:0000256" key="5">
    <source>
        <dbReference type="ARBA" id="ARBA00022833"/>
    </source>
</evidence>
<dbReference type="Proteomes" id="UP001153365">
    <property type="component" value="Unassembled WGS sequence"/>
</dbReference>
<evidence type="ECO:0000256" key="7">
    <source>
        <dbReference type="ARBA" id="ARBA00023242"/>
    </source>
</evidence>
<dbReference type="PANTHER" id="PTHR10333">
    <property type="entry name" value="INHIBITOR OF GROWTH PROTEIN"/>
    <property type="match status" value="1"/>
</dbReference>
<organism evidence="9 10">
    <name type="scientific">Phakopsora pachyrhizi</name>
    <name type="common">Asian soybean rust disease fungus</name>
    <dbReference type="NCBI Taxonomy" id="170000"/>
    <lineage>
        <taxon>Eukaryota</taxon>
        <taxon>Fungi</taxon>
        <taxon>Dikarya</taxon>
        <taxon>Basidiomycota</taxon>
        <taxon>Pucciniomycotina</taxon>
        <taxon>Pucciniomycetes</taxon>
        <taxon>Pucciniales</taxon>
        <taxon>Phakopsoraceae</taxon>
        <taxon>Phakopsora</taxon>
    </lineage>
</organism>
<evidence type="ECO:0000313" key="10">
    <source>
        <dbReference type="Proteomes" id="UP001153365"/>
    </source>
</evidence>
<feature type="non-terminal residue" evidence="9">
    <location>
        <position position="1"/>
    </location>
</feature>
<dbReference type="AlphaFoldDB" id="A0AAV0ASB6"/>
<dbReference type="InterPro" id="IPR028651">
    <property type="entry name" value="ING_fam"/>
</dbReference>
<proteinExistence type="inferred from homology"/>
<evidence type="ECO:0000259" key="8">
    <source>
        <dbReference type="SMART" id="SM00249"/>
    </source>
</evidence>
<keyword evidence="5" id="KW-0862">Zinc</keyword>
<keyword evidence="10" id="KW-1185">Reference proteome</keyword>
<comment type="subcellular location">
    <subcellularLocation>
        <location evidence="1">Nucleus</location>
    </subcellularLocation>
</comment>
<evidence type="ECO:0000313" key="9">
    <source>
        <dbReference type="EMBL" id="CAH7671376.1"/>
    </source>
</evidence>
<dbReference type="GO" id="GO:0006325">
    <property type="term" value="P:chromatin organization"/>
    <property type="evidence" value="ECO:0007669"/>
    <property type="project" value="UniProtKB-KW"/>
</dbReference>
<evidence type="ECO:0000256" key="6">
    <source>
        <dbReference type="ARBA" id="ARBA00022853"/>
    </source>
</evidence>
<comment type="caution">
    <text evidence="9">The sequence shown here is derived from an EMBL/GenBank/DDBJ whole genome shotgun (WGS) entry which is preliminary data.</text>
</comment>
<dbReference type="InterPro" id="IPR001965">
    <property type="entry name" value="Znf_PHD"/>
</dbReference>
<protein>
    <recommendedName>
        <fullName evidence="8">Zinc finger PHD-type domain-containing protein</fullName>
    </recommendedName>
</protein>